<evidence type="ECO:0000256" key="7">
    <source>
        <dbReference type="PIRNR" id="PIRNR015588"/>
    </source>
</evidence>
<keyword evidence="4 7" id="KW-0653">Protein transport</keyword>
<dbReference type="PANTHER" id="PTHR11753">
    <property type="entry name" value="ADAPTOR COMPLEXES SMALL SUBUNIT FAMILY"/>
    <property type="match status" value="1"/>
</dbReference>
<accession>A0A177B069</accession>
<evidence type="ECO:0000256" key="4">
    <source>
        <dbReference type="ARBA" id="ARBA00022927"/>
    </source>
</evidence>
<proteinExistence type="inferred from homology"/>
<dbReference type="GO" id="GO:0012505">
    <property type="term" value="C:endomembrane system"/>
    <property type="evidence" value="ECO:0007669"/>
    <property type="project" value="UniProtKB-SubCell"/>
</dbReference>
<dbReference type="GO" id="GO:0030117">
    <property type="term" value="C:membrane coat"/>
    <property type="evidence" value="ECO:0007669"/>
    <property type="project" value="InterPro"/>
</dbReference>
<organism evidence="9 10">
    <name type="scientific">Intoshia linei</name>
    <dbReference type="NCBI Taxonomy" id="1819745"/>
    <lineage>
        <taxon>Eukaryota</taxon>
        <taxon>Metazoa</taxon>
        <taxon>Spiralia</taxon>
        <taxon>Lophotrochozoa</taxon>
        <taxon>Mesozoa</taxon>
        <taxon>Orthonectida</taxon>
        <taxon>Rhopaluridae</taxon>
        <taxon>Intoshia</taxon>
    </lineage>
</organism>
<comment type="function">
    <text evidence="6">Part of the AP-3 complex, an adaptor-related complex which is not clathrin-associated. The complex is associated with the Golgi region as well as more peripheral structures. It facilitates the budding of vesicles from the Golgi membrane and may be directly involved in trafficking to lysosomes. In concert with the BLOC-1 complex, AP-3 is required to target cargos into vesicles assembled at cell bodies for delivery into neurites and nerve terminals.</text>
</comment>
<evidence type="ECO:0000256" key="6">
    <source>
        <dbReference type="ARBA" id="ARBA00025605"/>
    </source>
</evidence>
<keyword evidence="3 7" id="KW-0813">Transport</keyword>
<dbReference type="FunFam" id="3.30.450.60:FF:000001">
    <property type="entry name" value="AP complex subunit sigma"/>
    <property type="match status" value="1"/>
</dbReference>
<dbReference type="InterPro" id="IPR011012">
    <property type="entry name" value="Longin-like_dom_sf"/>
</dbReference>
<dbReference type="PROSITE" id="PS00989">
    <property type="entry name" value="CLAT_ADAPTOR_S"/>
    <property type="match status" value="1"/>
</dbReference>
<dbReference type="Gene3D" id="3.30.450.60">
    <property type="match status" value="1"/>
</dbReference>
<dbReference type="InterPro" id="IPR016635">
    <property type="entry name" value="AP_complex_ssu"/>
</dbReference>
<dbReference type="AlphaFoldDB" id="A0A177B069"/>
<reference evidence="9 10" key="1">
    <citation type="submission" date="2016-04" db="EMBL/GenBank/DDBJ databases">
        <title>The genome of Intoshia linei affirms orthonectids as highly simplified spiralians.</title>
        <authorList>
            <person name="Mikhailov K.V."/>
            <person name="Slusarev G.S."/>
            <person name="Nikitin M.A."/>
            <person name="Logacheva M.D."/>
            <person name="Penin A."/>
            <person name="Aleoshin V."/>
            <person name="Panchin Y.V."/>
        </authorList>
    </citation>
    <scope>NUCLEOTIDE SEQUENCE [LARGE SCALE GENOMIC DNA]</scope>
    <source>
        <strain evidence="9">Intl2013</strain>
        <tissue evidence="9">Whole animal</tissue>
    </source>
</reference>
<dbReference type="EMBL" id="LWCA01000614">
    <property type="protein sequence ID" value="OAF67626.1"/>
    <property type="molecule type" value="Genomic_DNA"/>
</dbReference>
<evidence type="ECO:0000256" key="1">
    <source>
        <dbReference type="ARBA" id="ARBA00004308"/>
    </source>
</evidence>
<dbReference type="OrthoDB" id="10261046at2759"/>
<dbReference type="PIRSF" id="PIRSF015588">
    <property type="entry name" value="AP_complex_sigma"/>
    <property type="match status" value="1"/>
</dbReference>
<dbReference type="SUPFAM" id="SSF64356">
    <property type="entry name" value="SNARE-like"/>
    <property type="match status" value="1"/>
</dbReference>
<feature type="domain" description="AP complex mu/sigma subunit" evidence="8">
    <location>
        <begin position="1"/>
        <end position="144"/>
    </location>
</feature>
<evidence type="ECO:0000313" key="10">
    <source>
        <dbReference type="Proteomes" id="UP000078046"/>
    </source>
</evidence>
<evidence type="ECO:0000259" key="8">
    <source>
        <dbReference type="Pfam" id="PF01217"/>
    </source>
</evidence>
<keyword evidence="5 7" id="KW-0472">Membrane</keyword>
<comment type="caution">
    <text evidence="9">The sequence shown here is derived from an EMBL/GenBank/DDBJ whole genome shotgun (WGS) entry which is preliminary data.</text>
</comment>
<sequence length="184" mass="21591">MIHAIFLFNNQGRPRLTKFYKYYSVEKQQKAIKTVYSHVSKRSDISCNFLENVNIFEDIESKLVYRHYATLYFVFVIDSCESELGILDLIQVFVEILDKIFENVCELDIIYNLDKIHSIISEMIIGGMVMQTNMSEIICRLDQVRLLEQNDEKVLSPSRAISSIKDLNITKKIKTKFNDLSRKF</sequence>
<gene>
    <name evidence="9" type="ORF">A3Q56_04642</name>
</gene>
<dbReference type="GO" id="GO:0016192">
    <property type="term" value="P:vesicle-mediated transport"/>
    <property type="evidence" value="ECO:0007669"/>
    <property type="project" value="InterPro"/>
</dbReference>
<evidence type="ECO:0000256" key="3">
    <source>
        <dbReference type="ARBA" id="ARBA00022448"/>
    </source>
</evidence>
<dbReference type="Proteomes" id="UP000078046">
    <property type="component" value="Unassembled WGS sequence"/>
</dbReference>
<comment type="subcellular location">
    <subcellularLocation>
        <location evidence="1">Endomembrane system</location>
    </subcellularLocation>
</comment>
<keyword evidence="10" id="KW-1185">Reference proteome</keyword>
<dbReference type="InterPro" id="IPR000804">
    <property type="entry name" value="Clathrin_sm-chain_CS"/>
</dbReference>
<dbReference type="Pfam" id="PF01217">
    <property type="entry name" value="Clat_adaptor_s"/>
    <property type="match status" value="1"/>
</dbReference>
<dbReference type="InterPro" id="IPR022775">
    <property type="entry name" value="AP_mu_sigma_su"/>
</dbReference>
<comment type="similarity">
    <text evidence="2 7">Belongs to the adaptor complexes small subunit family.</text>
</comment>
<protein>
    <recommendedName>
        <fullName evidence="7">AP complex subunit sigma</fullName>
    </recommendedName>
</protein>
<name>A0A177B069_9BILA</name>
<evidence type="ECO:0000313" key="9">
    <source>
        <dbReference type="EMBL" id="OAF67626.1"/>
    </source>
</evidence>
<evidence type="ECO:0000256" key="5">
    <source>
        <dbReference type="ARBA" id="ARBA00023136"/>
    </source>
</evidence>
<evidence type="ECO:0000256" key="2">
    <source>
        <dbReference type="ARBA" id="ARBA00006972"/>
    </source>
</evidence>
<dbReference type="GO" id="GO:0006886">
    <property type="term" value="P:intracellular protein transport"/>
    <property type="evidence" value="ECO:0007669"/>
    <property type="project" value="UniProtKB-UniRule"/>
</dbReference>